<reference evidence="6 7" key="1">
    <citation type="submission" date="2022-01" db="EMBL/GenBank/DDBJ databases">
        <title>A chromosomal length assembly of Cordylochernes scorpioides.</title>
        <authorList>
            <person name="Zeh D."/>
            <person name="Zeh J."/>
        </authorList>
    </citation>
    <scope>NUCLEOTIDE SEQUENCE [LARGE SCALE GENOMIC DNA]</scope>
    <source>
        <strain evidence="6">IN4F17</strain>
        <tissue evidence="6">Whole Body</tissue>
    </source>
</reference>
<comment type="similarity">
    <text evidence="2 4">Belongs to the AB hydrolase superfamily. Lipase family.</text>
</comment>
<keyword evidence="7" id="KW-1185">Reference proteome</keyword>
<evidence type="ECO:0000256" key="4">
    <source>
        <dbReference type="RuleBase" id="RU004262"/>
    </source>
</evidence>
<evidence type="ECO:0000259" key="5">
    <source>
        <dbReference type="Pfam" id="PF00151"/>
    </source>
</evidence>
<dbReference type="PANTHER" id="PTHR11610:SF185">
    <property type="entry name" value="LD47264P"/>
    <property type="match status" value="1"/>
</dbReference>
<dbReference type="Proteomes" id="UP001235939">
    <property type="component" value="Chromosome 01"/>
</dbReference>
<dbReference type="InterPro" id="IPR000734">
    <property type="entry name" value="TAG_lipase"/>
</dbReference>
<dbReference type="PRINTS" id="PR00821">
    <property type="entry name" value="TAGLIPASE"/>
</dbReference>
<evidence type="ECO:0000256" key="2">
    <source>
        <dbReference type="ARBA" id="ARBA00010701"/>
    </source>
</evidence>
<sequence length="328" mass="36854">MHPLWRPLSLLPKPPDTFSLLFWLFTRDNPMVPQFLFVDDPKSLETSNFDPSRPTKVLIHGYQDNLRLTAWMSKLRDALLQHGDYNVVVVDWSLGALPPYAQAVANTRVVGAEVARLIYRLQLAAGAVPETFHLIGHSLGAHVAGYAGKRTWRLGRITGLDPAGLFFQKMPSKVRLHWEDALFVDVIHSDAKEMLTLYPLQGFGTDEVLGHADMFPNNGSYNQTDCRENTRKALNEDGLPDGVSMLLGCDHIRSIYYFHQSIVSPDCLPVGVRCESWDDFLQGRCADCGPDDSQCAAMGLRADLNRQVLVPRGPRRFYLLTSTRPPYC</sequence>
<evidence type="ECO:0000313" key="7">
    <source>
        <dbReference type="Proteomes" id="UP001235939"/>
    </source>
</evidence>
<dbReference type="InterPro" id="IPR033906">
    <property type="entry name" value="Lipase_N"/>
</dbReference>
<dbReference type="Gene3D" id="3.40.50.1820">
    <property type="entry name" value="alpha/beta hydrolase"/>
    <property type="match status" value="1"/>
</dbReference>
<dbReference type="Pfam" id="PF00151">
    <property type="entry name" value="Lipase"/>
    <property type="match status" value="1"/>
</dbReference>
<feature type="non-terminal residue" evidence="6">
    <location>
        <position position="328"/>
    </location>
</feature>
<feature type="domain" description="Lipase" evidence="5">
    <location>
        <begin position="6"/>
        <end position="327"/>
    </location>
</feature>
<dbReference type="InterPro" id="IPR013818">
    <property type="entry name" value="Lipase"/>
</dbReference>
<evidence type="ECO:0000256" key="3">
    <source>
        <dbReference type="ARBA" id="ARBA00022525"/>
    </source>
</evidence>
<dbReference type="EMBL" id="CP092863">
    <property type="protein sequence ID" value="UYV60665.1"/>
    <property type="molecule type" value="Genomic_DNA"/>
</dbReference>
<accession>A0ABY6JYF6</accession>
<gene>
    <name evidence="6" type="ORF">LAZ67_1001805</name>
</gene>
<organism evidence="6 7">
    <name type="scientific">Cordylochernes scorpioides</name>
    <dbReference type="NCBI Taxonomy" id="51811"/>
    <lineage>
        <taxon>Eukaryota</taxon>
        <taxon>Metazoa</taxon>
        <taxon>Ecdysozoa</taxon>
        <taxon>Arthropoda</taxon>
        <taxon>Chelicerata</taxon>
        <taxon>Arachnida</taxon>
        <taxon>Pseudoscorpiones</taxon>
        <taxon>Cheliferoidea</taxon>
        <taxon>Chernetidae</taxon>
        <taxon>Cordylochernes</taxon>
    </lineage>
</organism>
<dbReference type="PANTHER" id="PTHR11610">
    <property type="entry name" value="LIPASE"/>
    <property type="match status" value="1"/>
</dbReference>
<proteinExistence type="inferred from homology"/>
<protein>
    <submittedName>
        <fullName evidence="6">PNLIP</fullName>
    </submittedName>
</protein>
<comment type="subcellular location">
    <subcellularLocation>
        <location evidence="1">Secreted</location>
    </subcellularLocation>
</comment>
<name>A0ABY6JYF6_9ARAC</name>
<dbReference type="CDD" id="cd00707">
    <property type="entry name" value="Pancreat_lipase_like"/>
    <property type="match status" value="1"/>
</dbReference>
<evidence type="ECO:0000256" key="1">
    <source>
        <dbReference type="ARBA" id="ARBA00004613"/>
    </source>
</evidence>
<dbReference type="SUPFAM" id="SSF53474">
    <property type="entry name" value="alpha/beta-Hydrolases"/>
    <property type="match status" value="1"/>
</dbReference>
<keyword evidence="3" id="KW-0964">Secreted</keyword>
<dbReference type="InterPro" id="IPR029058">
    <property type="entry name" value="AB_hydrolase_fold"/>
</dbReference>
<evidence type="ECO:0000313" key="6">
    <source>
        <dbReference type="EMBL" id="UYV60665.1"/>
    </source>
</evidence>